<dbReference type="AlphaFoldDB" id="A0AAV8Y0L8"/>
<proteinExistence type="predicted"/>
<dbReference type="EMBL" id="JAPWTK010000247">
    <property type="protein sequence ID" value="KAJ8944596.1"/>
    <property type="molecule type" value="Genomic_DNA"/>
</dbReference>
<dbReference type="PANTHER" id="PTHR47326">
    <property type="entry name" value="TRANSPOSABLE ELEMENT TC3 TRANSPOSASE-LIKE PROTEIN"/>
    <property type="match status" value="1"/>
</dbReference>
<evidence type="ECO:0000313" key="2">
    <source>
        <dbReference type="Proteomes" id="UP001162162"/>
    </source>
</evidence>
<dbReference type="Proteomes" id="UP001162162">
    <property type="component" value="Unassembled WGS sequence"/>
</dbReference>
<dbReference type="Gene3D" id="3.30.420.10">
    <property type="entry name" value="Ribonuclease H-like superfamily/Ribonuclease H"/>
    <property type="match status" value="1"/>
</dbReference>
<protein>
    <recommendedName>
        <fullName evidence="3">Transposase</fullName>
    </recommendedName>
</protein>
<comment type="caution">
    <text evidence="1">The sequence shown here is derived from an EMBL/GenBank/DDBJ whole genome shotgun (WGS) entry which is preliminary data.</text>
</comment>
<keyword evidence="2" id="KW-1185">Reference proteome</keyword>
<sequence length="237" mass="27130">MEPKIVALQERRLGLMKHIREKNVGHKYIRELVGKFGETGSVCNKKRDGPILLNEAAQIGVLGQVAMAPITSLREVAQQTGLSHESVRKVLKLYKFHLYKLQITQELGNDDPDRRIQFCEIMTNRIIAQPLLKKNICFSDECTFYLNGKVNKRNCRYWSDFNPHIIREGHTQYPQIVNVWAGILGNTIIGPLFINENLNGEIYTEMLDRAIEPLIIHETSRGIATGGICEIRYEELN</sequence>
<dbReference type="InterPro" id="IPR036397">
    <property type="entry name" value="RNaseH_sf"/>
</dbReference>
<accession>A0AAV8Y0L8</accession>
<dbReference type="GO" id="GO:0003676">
    <property type="term" value="F:nucleic acid binding"/>
    <property type="evidence" value="ECO:0007669"/>
    <property type="project" value="InterPro"/>
</dbReference>
<reference evidence="1" key="1">
    <citation type="journal article" date="2023" name="Insect Mol. Biol.">
        <title>Genome sequencing provides insights into the evolution of gene families encoding plant cell wall-degrading enzymes in longhorned beetles.</title>
        <authorList>
            <person name="Shin N.R."/>
            <person name="Okamura Y."/>
            <person name="Kirsch R."/>
            <person name="Pauchet Y."/>
        </authorList>
    </citation>
    <scope>NUCLEOTIDE SEQUENCE</scope>
    <source>
        <strain evidence="1">AMC_N1</strain>
    </source>
</reference>
<organism evidence="1 2">
    <name type="scientific">Aromia moschata</name>
    <dbReference type="NCBI Taxonomy" id="1265417"/>
    <lineage>
        <taxon>Eukaryota</taxon>
        <taxon>Metazoa</taxon>
        <taxon>Ecdysozoa</taxon>
        <taxon>Arthropoda</taxon>
        <taxon>Hexapoda</taxon>
        <taxon>Insecta</taxon>
        <taxon>Pterygota</taxon>
        <taxon>Neoptera</taxon>
        <taxon>Endopterygota</taxon>
        <taxon>Coleoptera</taxon>
        <taxon>Polyphaga</taxon>
        <taxon>Cucujiformia</taxon>
        <taxon>Chrysomeloidea</taxon>
        <taxon>Cerambycidae</taxon>
        <taxon>Cerambycinae</taxon>
        <taxon>Callichromatini</taxon>
        <taxon>Aromia</taxon>
    </lineage>
</organism>
<dbReference type="PANTHER" id="PTHR47326:SF1">
    <property type="entry name" value="HTH PSQ-TYPE DOMAIN-CONTAINING PROTEIN"/>
    <property type="match status" value="1"/>
</dbReference>
<evidence type="ECO:0000313" key="1">
    <source>
        <dbReference type="EMBL" id="KAJ8944596.1"/>
    </source>
</evidence>
<gene>
    <name evidence="1" type="ORF">NQ318_006010</name>
</gene>
<evidence type="ECO:0008006" key="3">
    <source>
        <dbReference type="Google" id="ProtNLM"/>
    </source>
</evidence>
<name>A0AAV8Y0L8_9CUCU</name>